<proteinExistence type="predicted"/>
<evidence type="ECO:0000256" key="2">
    <source>
        <dbReference type="PROSITE-ProRule" id="PRU00047"/>
    </source>
</evidence>
<dbReference type="Pfam" id="PF14223">
    <property type="entry name" value="Retrotran_gag_2"/>
    <property type="match status" value="1"/>
</dbReference>
<protein>
    <recommendedName>
        <fullName evidence="4">CCHC-type domain-containing protein</fullName>
    </recommendedName>
</protein>
<dbReference type="PANTHER" id="PTHR47481:SF14">
    <property type="entry name" value="RETROTRANSPOSON COPIA-LIKE N-TERMINAL DOMAIN-CONTAINING PROTEIN"/>
    <property type="match status" value="1"/>
</dbReference>
<evidence type="ECO:0000256" key="3">
    <source>
        <dbReference type="SAM" id="MobiDB-lite"/>
    </source>
</evidence>
<dbReference type="Proteomes" id="UP000053263">
    <property type="component" value="Unassembled WGS sequence"/>
</dbReference>
<evidence type="ECO:0000313" key="6">
    <source>
        <dbReference type="Proteomes" id="UP000053263"/>
    </source>
</evidence>
<dbReference type="PROSITE" id="PS50158">
    <property type="entry name" value="ZF_CCHC"/>
    <property type="match status" value="1"/>
</dbReference>
<feature type="non-terminal residue" evidence="5">
    <location>
        <position position="272"/>
    </location>
</feature>
<keyword evidence="1" id="KW-0507">mRNA processing</keyword>
<gene>
    <name evidence="5" type="ORF">PLICRDRAFT_357113</name>
</gene>
<keyword evidence="2" id="KW-0863">Zinc-finger</keyword>
<feature type="compositionally biased region" description="Basic residues" evidence="3">
    <location>
        <begin position="223"/>
        <end position="232"/>
    </location>
</feature>
<keyword evidence="6" id="KW-1185">Reference proteome</keyword>
<keyword evidence="2" id="KW-0479">Metal-binding</keyword>
<sequence length="272" mass="30409">MSTFSAAKLVSSIVKLKGQEEWFYWKDEVEMAMRGVDHTFWEITSGKLSPPPDATALAAHNRKNEEAFVVIWNAIDSRSIRHEILKGVRDGQTAWAKLCAEFEKDVRSQRFAIRRRFNNPVHDPSKPISEYINSIVQASDELAAIGHGPSASEVTDMIIMHLHPSWSVAQTALTTRESEPKLIDVKSLLIEQERLHESRGESRPAPVDDLDSALHAYQGRARSGGKGKARRTRGSDSDSDSGFSWGNPHSERGCWRCGKDGHIAAKCIYDMP</sequence>
<dbReference type="OrthoDB" id="3066634at2759"/>
<dbReference type="GO" id="GO:0006397">
    <property type="term" value="P:mRNA processing"/>
    <property type="evidence" value="ECO:0007669"/>
    <property type="project" value="UniProtKB-KW"/>
</dbReference>
<dbReference type="PANTHER" id="PTHR47481">
    <property type="match status" value="1"/>
</dbReference>
<dbReference type="InterPro" id="IPR001878">
    <property type="entry name" value="Znf_CCHC"/>
</dbReference>
<accession>A0A0C9SXX3</accession>
<dbReference type="HOGENOM" id="CLU_037256_0_0_1"/>
<feature type="domain" description="CCHC-type" evidence="4">
    <location>
        <begin position="254"/>
        <end position="267"/>
    </location>
</feature>
<reference evidence="5 6" key="1">
    <citation type="submission" date="2014-06" db="EMBL/GenBank/DDBJ databases">
        <title>Evolutionary Origins and Diversification of the Mycorrhizal Mutualists.</title>
        <authorList>
            <consortium name="DOE Joint Genome Institute"/>
            <consortium name="Mycorrhizal Genomics Consortium"/>
            <person name="Kohler A."/>
            <person name="Kuo A."/>
            <person name="Nagy L.G."/>
            <person name="Floudas D."/>
            <person name="Copeland A."/>
            <person name="Barry K.W."/>
            <person name="Cichocki N."/>
            <person name="Veneault-Fourrey C."/>
            <person name="LaButti K."/>
            <person name="Lindquist E.A."/>
            <person name="Lipzen A."/>
            <person name="Lundell T."/>
            <person name="Morin E."/>
            <person name="Murat C."/>
            <person name="Riley R."/>
            <person name="Ohm R."/>
            <person name="Sun H."/>
            <person name="Tunlid A."/>
            <person name="Henrissat B."/>
            <person name="Grigoriev I.V."/>
            <person name="Hibbett D.S."/>
            <person name="Martin F."/>
        </authorList>
    </citation>
    <scope>NUCLEOTIDE SEQUENCE [LARGE SCALE GENOMIC DNA]</scope>
    <source>
        <strain evidence="5 6">FD-325 SS-3</strain>
    </source>
</reference>
<feature type="region of interest" description="Disordered" evidence="3">
    <location>
        <begin position="218"/>
        <end position="245"/>
    </location>
</feature>
<organism evidence="5 6">
    <name type="scientific">Plicaturopsis crispa FD-325 SS-3</name>
    <dbReference type="NCBI Taxonomy" id="944288"/>
    <lineage>
        <taxon>Eukaryota</taxon>
        <taxon>Fungi</taxon>
        <taxon>Dikarya</taxon>
        <taxon>Basidiomycota</taxon>
        <taxon>Agaricomycotina</taxon>
        <taxon>Agaricomycetes</taxon>
        <taxon>Agaricomycetidae</taxon>
        <taxon>Amylocorticiales</taxon>
        <taxon>Amylocorticiaceae</taxon>
        <taxon>Plicatura</taxon>
        <taxon>Plicaturopsis crispa</taxon>
    </lineage>
</organism>
<dbReference type="GO" id="GO:0008270">
    <property type="term" value="F:zinc ion binding"/>
    <property type="evidence" value="ECO:0007669"/>
    <property type="project" value="UniProtKB-KW"/>
</dbReference>
<dbReference type="EMBL" id="KN832570">
    <property type="protein sequence ID" value="KII84670.1"/>
    <property type="molecule type" value="Genomic_DNA"/>
</dbReference>
<name>A0A0C9SXX3_PLICR</name>
<dbReference type="InterPro" id="IPR036875">
    <property type="entry name" value="Znf_CCHC_sf"/>
</dbReference>
<keyword evidence="2" id="KW-0862">Zinc</keyword>
<evidence type="ECO:0000256" key="1">
    <source>
        <dbReference type="ARBA" id="ARBA00022664"/>
    </source>
</evidence>
<dbReference type="GO" id="GO:0003676">
    <property type="term" value="F:nucleic acid binding"/>
    <property type="evidence" value="ECO:0007669"/>
    <property type="project" value="InterPro"/>
</dbReference>
<dbReference type="AlphaFoldDB" id="A0A0C9SXX3"/>
<dbReference type="SUPFAM" id="SSF57756">
    <property type="entry name" value="Retrovirus zinc finger-like domains"/>
    <property type="match status" value="1"/>
</dbReference>
<evidence type="ECO:0000313" key="5">
    <source>
        <dbReference type="EMBL" id="KII84670.1"/>
    </source>
</evidence>
<evidence type="ECO:0000259" key="4">
    <source>
        <dbReference type="PROSITE" id="PS50158"/>
    </source>
</evidence>